<dbReference type="GO" id="GO:0005634">
    <property type="term" value="C:nucleus"/>
    <property type="evidence" value="ECO:0007669"/>
    <property type="project" value="UniProtKB-SubCell"/>
</dbReference>
<gene>
    <name evidence="8" type="primary">Ryden</name>
    <name evidence="8" type="ORF">GTO95_0017995</name>
</gene>
<sequence>MRAQCVQCLSPSHTHWDCNPYSCFLCGVWSESVSESVRVRERKLPAIATPPHPPEKQESLPGESGTDTVPQSNSDSLLDPKVSPPPSSGPSACGTSIHRKAGAILGCQGLGSCFSADLETLWPSARDRCRSWEEARLARRETKLPGIAHRPERRSSQPGFDCSYLEDTRKVNSSAAGNCRRCSVRSLHVGTHIDSASPDWSWLLYEHIKAGRRVEGGVSERGRRKRRFEFHRADGSCPDGAVLAEWRRLVAVAALATASIVKPKLEKSVRRLREQFYGKVSIEVATVLMRRYGNNHQLVAMDIILMKDRGDPFWLGHHYRVVQLRQRGWLRKPANRPPRDGRHRDLVLLPHCKVRPFSSWSSFTSKQEYWSPMVADRIDEITRFVVSLHRQSLEPLAVQLDPGGSGLGAGVGVVLPARPAGSAGPLGLDEEDRMCLKRDAVVRNVVQKLQAEEQSQELAPGPAPAPPRGPQSAQKMTPIDDGDIKCAHLSHFGTVLVRTFITLWNSISAHIITHWNSITLFFMGKVCLCVSGWQEIADRLRCLPLTEKNVQMFNNAQRHLFPSETCQFACQPCDKDWWRRVPQRKEVSRCHGCRTKYDPVPPNLMWGIAEFHCHRCNRTFRGFGRMDVGSPCYTCQIPILPIRILPPRRSNGPRHRNQHSCCAEDCYNRQEPHVPGTECVHPRSRTRNHKPRVVNPSPVHDSSGSTVATCLSQGSLYDLYQLIMEDIREEEEGGGGASSGSSTQ</sequence>
<dbReference type="InterPro" id="IPR026795">
    <property type="entry name" value="SHFL"/>
</dbReference>
<dbReference type="PANTHER" id="PTHR16135">
    <property type="entry name" value="REPRESSOR OF YIELD OF DENV PROTEIN"/>
    <property type="match status" value="1"/>
</dbReference>
<dbReference type="PANTHER" id="PTHR16135:SF2">
    <property type="entry name" value="SHIFTLESS ANTIVIRAL INHIBITOR OF RIBOSOMAL FRAMESHIFTING PROTEIN"/>
    <property type="match status" value="1"/>
</dbReference>
<evidence type="ECO:0000256" key="6">
    <source>
        <dbReference type="ARBA" id="ARBA00023242"/>
    </source>
</evidence>
<dbReference type="AlphaFoldDB" id="A0A8J7P491"/>
<feature type="non-terminal residue" evidence="8">
    <location>
        <position position="744"/>
    </location>
</feature>
<comment type="similarity">
    <text evidence="3">Belongs to the SHFL family.</text>
</comment>
<proteinExistence type="inferred from homology"/>
<keyword evidence="6" id="KW-0539">Nucleus</keyword>
<feature type="compositionally biased region" description="Basic residues" evidence="7">
    <location>
        <begin position="682"/>
        <end position="692"/>
    </location>
</feature>
<dbReference type="GO" id="GO:0000932">
    <property type="term" value="C:P-body"/>
    <property type="evidence" value="ECO:0007669"/>
    <property type="project" value="UniProtKB-SubCell"/>
</dbReference>
<evidence type="ECO:0000256" key="5">
    <source>
        <dbReference type="ARBA" id="ARBA00022884"/>
    </source>
</evidence>
<dbReference type="EMBL" id="JAAWVO010069671">
    <property type="protein sequence ID" value="MBN3324201.1"/>
    <property type="molecule type" value="Genomic_DNA"/>
</dbReference>
<evidence type="ECO:0000313" key="8">
    <source>
        <dbReference type="EMBL" id="MBN3324201.1"/>
    </source>
</evidence>
<dbReference type="Proteomes" id="UP000736164">
    <property type="component" value="Unassembled WGS sequence"/>
</dbReference>
<feature type="region of interest" description="Disordered" evidence="7">
    <location>
        <begin position="44"/>
        <end position="94"/>
    </location>
</feature>
<reference evidence="8" key="1">
    <citation type="journal article" date="2021" name="Cell">
        <title>Tracing the genetic footprints of vertebrate landing in non-teleost ray-finned fishes.</title>
        <authorList>
            <person name="Bi X."/>
            <person name="Wang K."/>
            <person name="Yang L."/>
            <person name="Pan H."/>
            <person name="Jiang H."/>
            <person name="Wei Q."/>
            <person name="Fang M."/>
            <person name="Yu H."/>
            <person name="Zhu C."/>
            <person name="Cai Y."/>
            <person name="He Y."/>
            <person name="Gan X."/>
            <person name="Zeng H."/>
            <person name="Yu D."/>
            <person name="Zhu Y."/>
            <person name="Jiang H."/>
            <person name="Qiu Q."/>
            <person name="Yang H."/>
            <person name="Zhang Y.E."/>
            <person name="Wang W."/>
            <person name="Zhu M."/>
            <person name="He S."/>
            <person name="Zhang G."/>
        </authorList>
    </citation>
    <scope>NUCLEOTIDE SEQUENCE</scope>
    <source>
        <strain evidence="8">Allg_001</strain>
    </source>
</reference>
<dbReference type="GO" id="GO:0075523">
    <property type="term" value="P:viral translational frameshifting"/>
    <property type="evidence" value="ECO:0007669"/>
    <property type="project" value="TreeGrafter"/>
</dbReference>
<evidence type="ECO:0000256" key="4">
    <source>
        <dbReference type="ARBA" id="ARBA00022490"/>
    </source>
</evidence>
<feature type="region of interest" description="Disordered" evidence="7">
    <location>
        <begin position="677"/>
        <end position="705"/>
    </location>
</feature>
<feature type="compositionally biased region" description="Polar residues" evidence="7">
    <location>
        <begin position="65"/>
        <end position="76"/>
    </location>
</feature>
<comment type="subcellular location">
    <subcellularLocation>
        <location evidence="2">Cytoplasm</location>
        <location evidence="2">P-body</location>
    </subcellularLocation>
    <subcellularLocation>
        <location evidence="1">Nucleus</location>
    </subcellularLocation>
</comment>
<evidence type="ECO:0000313" key="9">
    <source>
        <dbReference type="Proteomes" id="UP000736164"/>
    </source>
</evidence>
<evidence type="ECO:0000256" key="2">
    <source>
        <dbReference type="ARBA" id="ARBA00004201"/>
    </source>
</evidence>
<feature type="region of interest" description="Disordered" evidence="7">
    <location>
        <begin position="452"/>
        <end position="476"/>
    </location>
</feature>
<dbReference type="GO" id="GO:0043022">
    <property type="term" value="F:ribosome binding"/>
    <property type="evidence" value="ECO:0007669"/>
    <property type="project" value="TreeGrafter"/>
</dbReference>
<keyword evidence="4" id="KW-0963">Cytoplasm</keyword>
<organism evidence="8 9">
    <name type="scientific">Atractosteus spatula</name>
    <name type="common">Alligator gar</name>
    <name type="synonym">Lepisosteus spatula</name>
    <dbReference type="NCBI Taxonomy" id="7917"/>
    <lineage>
        <taxon>Eukaryota</taxon>
        <taxon>Metazoa</taxon>
        <taxon>Chordata</taxon>
        <taxon>Craniata</taxon>
        <taxon>Vertebrata</taxon>
        <taxon>Euteleostomi</taxon>
        <taxon>Actinopterygii</taxon>
        <taxon>Neopterygii</taxon>
        <taxon>Holostei</taxon>
        <taxon>Semionotiformes</taxon>
        <taxon>Lepisosteidae</taxon>
        <taxon>Atractosteus</taxon>
    </lineage>
</organism>
<dbReference type="GO" id="GO:1990825">
    <property type="term" value="F:sequence-specific mRNA binding"/>
    <property type="evidence" value="ECO:0007669"/>
    <property type="project" value="TreeGrafter"/>
</dbReference>
<keyword evidence="9" id="KW-1185">Reference proteome</keyword>
<feature type="non-terminal residue" evidence="8">
    <location>
        <position position="1"/>
    </location>
</feature>
<dbReference type="GO" id="GO:0045087">
    <property type="term" value="P:innate immune response"/>
    <property type="evidence" value="ECO:0007669"/>
    <property type="project" value="TreeGrafter"/>
</dbReference>
<accession>A0A8J7P491</accession>
<protein>
    <submittedName>
        <fullName evidence="8">RYDEN protein</fullName>
    </submittedName>
</protein>
<comment type="caution">
    <text evidence="8">The sequence shown here is derived from an EMBL/GenBank/DDBJ whole genome shotgun (WGS) entry which is preliminary data.</text>
</comment>
<keyword evidence="5" id="KW-0694">RNA-binding</keyword>
<name>A0A8J7P491_ATRSP</name>
<evidence type="ECO:0000256" key="3">
    <source>
        <dbReference type="ARBA" id="ARBA00005469"/>
    </source>
</evidence>
<evidence type="ECO:0000256" key="7">
    <source>
        <dbReference type="SAM" id="MobiDB-lite"/>
    </source>
</evidence>
<evidence type="ECO:0000256" key="1">
    <source>
        <dbReference type="ARBA" id="ARBA00004123"/>
    </source>
</evidence>
<dbReference type="Pfam" id="PF15135">
    <property type="entry name" value="UPF0515"/>
    <property type="match status" value="2"/>
</dbReference>